<evidence type="ECO:0000313" key="1">
    <source>
        <dbReference type="EMBL" id="MBL3654867.1"/>
    </source>
</evidence>
<keyword evidence="2" id="KW-1185">Reference proteome</keyword>
<dbReference type="RefSeq" id="WP_202241985.1">
    <property type="nucleotide sequence ID" value="NZ_JAESIY010000001.1"/>
</dbReference>
<organism evidence="1 2">
    <name type="scientific">Fulvivirga sediminis</name>
    <dbReference type="NCBI Taxonomy" id="2803949"/>
    <lineage>
        <taxon>Bacteria</taxon>
        <taxon>Pseudomonadati</taxon>
        <taxon>Bacteroidota</taxon>
        <taxon>Cytophagia</taxon>
        <taxon>Cytophagales</taxon>
        <taxon>Fulvivirgaceae</taxon>
        <taxon>Fulvivirga</taxon>
    </lineage>
</organism>
<dbReference type="EMBL" id="JAESIY010000001">
    <property type="protein sequence ID" value="MBL3654867.1"/>
    <property type="molecule type" value="Genomic_DNA"/>
</dbReference>
<dbReference type="AlphaFoldDB" id="A0A937JZW7"/>
<proteinExistence type="predicted"/>
<name>A0A937JZW7_9BACT</name>
<dbReference type="Proteomes" id="UP000659388">
    <property type="component" value="Unassembled WGS sequence"/>
</dbReference>
<reference evidence="1" key="1">
    <citation type="submission" date="2021-01" db="EMBL/GenBank/DDBJ databases">
        <title>Fulvivirga kasyanovii gen. nov., sp nov., a novel member of the phylum Bacteroidetes isolated from seawater in a mussel farm.</title>
        <authorList>
            <person name="Zhao L.-H."/>
            <person name="Wang Z.-J."/>
        </authorList>
    </citation>
    <scope>NUCLEOTIDE SEQUENCE</scope>
    <source>
        <strain evidence="1">2943</strain>
    </source>
</reference>
<comment type="caution">
    <text evidence="1">The sequence shown here is derived from an EMBL/GenBank/DDBJ whole genome shotgun (WGS) entry which is preliminary data.</text>
</comment>
<gene>
    <name evidence="1" type="ORF">JL102_01895</name>
</gene>
<accession>A0A937JZW7</accession>
<evidence type="ECO:0000313" key="2">
    <source>
        <dbReference type="Proteomes" id="UP000659388"/>
    </source>
</evidence>
<protein>
    <submittedName>
        <fullName evidence="1">Uncharacterized protein</fullName>
    </submittedName>
</protein>
<sequence length="135" mass="15801">MATQLYVKTKKGYIYENNNFKTIKFISDDKLNAIIELKSEDFLTYEDDTFDKKLSIKYDLDNNGIEDEISGKYWERWGSLFDCTVILNHKELELEDVIGAPKRIGVLESKTNDVHDLVIGCDEILKWNGYTYEKK</sequence>